<organism evidence="1 2">
    <name type="scientific">Teratosphaeria destructans</name>
    <dbReference type="NCBI Taxonomy" id="418781"/>
    <lineage>
        <taxon>Eukaryota</taxon>
        <taxon>Fungi</taxon>
        <taxon>Dikarya</taxon>
        <taxon>Ascomycota</taxon>
        <taxon>Pezizomycotina</taxon>
        <taxon>Dothideomycetes</taxon>
        <taxon>Dothideomycetidae</taxon>
        <taxon>Mycosphaerellales</taxon>
        <taxon>Teratosphaeriaceae</taxon>
        <taxon>Teratosphaeria</taxon>
    </lineage>
</organism>
<sequence length="92" mass="10268">MRGRLRVLAAISARTAERKRRVPLVDMVGGLEGSDFGKRRMVGSGLGEWGDVAYHYMYHYSAVGDDDVTGAGEEVVDRVWDDDVVLVDERPR</sequence>
<comment type="caution">
    <text evidence="1">The sequence shown here is derived from an EMBL/GenBank/DDBJ whole genome shotgun (WGS) entry which is preliminary data.</text>
</comment>
<evidence type="ECO:0000313" key="1">
    <source>
        <dbReference type="EMBL" id="KAH9827967.1"/>
    </source>
</evidence>
<dbReference type="EMBL" id="RIBY02001844">
    <property type="protein sequence ID" value="KAH9827967.1"/>
    <property type="molecule type" value="Genomic_DNA"/>
</dbReference>
<accession>A0A9W7SSZ8</accession>
<evidence type="ECO:0000313" key="2">
    <source>
        <dbReference type="Proteomes" id="UP001138500"/>
    </source>
</evidence>
<name>A0A9W7SSZ8_9PEZI</name>
<dbReference type="Proteomes" id="UP001138500">
    <property type="component" value="Unassembled WGS sequence"/>
</dbReference>
<proteinExistence type="predicted"/>
<keyword evidence="2" id="KW-1185">Reference proteome</keyword>
<reference evidence="1 2" key="1">
    <citation type="journal article" date="2018" name="IMA Fungus">
        <title>IMA Genome-F 10: Nine draft genome sequences of Claviceps purpurea s.lat., including C. arundinis, C. humidiphila, and C. cf. spartinae, pseudomolecules for the pitch canker pathogen Fusarium circinatum, draft genome of Davidsoniella eucalypti, Grosmannia galeiformis, Quambalaria eucalypti, and Teratosphaeria destructans.</title>
        <authorList>
            <person name="Wingfield B.D."/>
            <person name="Liu M."/>
            <person name="Nguyen H.D."/>
            <person name="Lane F.A."/>
            <person name="Morgan S.W."/>
            <person name="De Vos L."/>
            <person name="Wilken P.M."/>
            <person name="Duong T.A."/>
            <person name="Aylward J."/>
            <person name="Coetzee M.P."/>
            <person name="Dadej K."/>
            <person name="De Beer Z.W."/>
            <person name="Findlay W."/>
            <person name="Havenga M."/>
            <person name="Kolarik M."/>
            <person name="Menzies J.G."/>
            <person name="Naidoo K."/>
            <person name="Pochopski O."/>
            <person name="Shoukouhi P."/>
            <person name="Santana Q.C."/>
            <person name="Seifert K.A."/>
            <person name="Soal N."/>
            <person name="Steenkamp E.T."/>
            <person name="Tatham C.T."/>
            <person name="van der Nest M.A."/>
            <person name="Wingfield M.J."/>
        </authorList>
    </citation>
    <scope>NUCLEOTIDE SEQUENCE [LARGE SCALE GENOMIC DNA]</scope>
    <source>
        <strain evidence="1">CMW44962</strain>
    </source>
</reference>
<reference evidence="1 2" key="2">
    <citation type="journal article" date="2021" name="Curr. Genet.">
        <title>Genetic response to nitrogen starvation in the aggressive Eucalyptus foliar pathogen Teratosphaeria destructans.</title>
        <authorList>
            <person name="Havenga M."/>
            <person name="Wingfield B.D."/>
            <person name="Wingfield M.J."/>
            <person name="Dreyer L.L."/>
            <person name="Roets F."/>
            <person name="Aylward J."/>
        </authorList>
    </citation>
    <scope>NUCLEOTIDE SEQUENCE [LARGE SCALE GENOMIC DNA]</scope>
    <source>
        <strain evidence="1">CMW44962</strain>
    </source>
</reference>
<dbReference type="AlphaFoldDB" id="A0A9W7SSZ8"/>
<protein>
    <submittedName>
        <fullName evidence="1">Uncharacterized protein</fullName>
    </submittedName>
</protein>
<gene>
    <name evidence="1" type="ORF">Tdes44962_MAKER09559</name>
</gene>